<feature type="domain" description="NADP-dependent oxidoreductase" evidence="7">
    <location>
        <begin position="22"/>
        <end position="289"/>
    </location>
</feature>
<dbReference type="PRINTS" id="PR00069">
    <property type="entry name" value="ALDKETRDTASE"/>
</dbReference>
<evidence type="ECO:0000313" key="9">
    <source>
        <dbReference type="Proteomes" id="UP000091979"/>
    </source>
</evidence>
<evidence type="ECO:0000256" key="4">
    <source>
        <dbReference type="PIRSR" id="PIRSR000097-1"/>
    </source>
</evidence>
<feature type="active site" description="Proton donor" evidence="4">
    <location>
        <position position="48"/>
    </location>
</feature>
<keyword evidence="3" id="KW-0560">Oxidoreductase</keyword>
<dbReference type="GO" id="GO:0016491">
    <property type="term" value="F:oxidoreductase activity"/>
    <property type="evidence" value="ECO:0007669"/>
    <property type="project" value="UniProtKB-KW"/>
</dbReference>
<dbReference type="PANTHER" id="PTHR11732">
    <property type="entry name" value="ALDO/KETO REDUCTASE"/>
    <property type="match status" value="1"/>
</dbReference>
<reference evidence="8 9" key="1">
    <citation type="submission" date="2015-01" db="EMBL/GenBank/DDBJ databases">
        <title>Desulfovibrio sp. JC271 draft genome sequence.</title>
        <authorList>
            <person name="Shivani Y."/>
            <person name="Subhash Y."/>
            <person name="Sasikala C."/>
            <person name="Ramana C.V."/>
        </authorList>
    </citation>
    <scope>NUCLEOTIDE SEQUENCE [LARGE SCALE GENOMIC DNA]</scope>
    <source>
        <strain evidence="8 9">JC271</strain>
    </source>
</reference>
<dbReference type="RefSeq" id="WP_066855154.1">
    <property type="nucleotide sequence ID" value="NZ_JXMS01000015.1"/>
</dbReference>
<dbReference type="EMBL" id="JXMS01000015">
    <property type="protein sequence ID" value="OBQ51491.1"/>
    <property type="molecule type" value="Genomic_DNA"/>
</dbReference>
<dbReference type="FunFam" id="3.20.20.100:FF:000006">
    <property type="entry name" value="Aldo-keto reductase family 1 member A1"/>
    <property type="match status" value="1"/>
</dbReference>
<dbReference type="PIRSF" id="PIRSF000097">
    <property type="entry name" value="AKR"/>
    <property type="match status" value="1"/>
</dbReference>
<dbReference type="PATRIC" id="fig|1560234.3.peg.787"/>
<evidence type="ECO:0000256" key="3">
    <source>
        <dbReference type="ARBA" id="ARBA00023002"/>
    </source>
</evidence>
<dbReference type="InterPro" id="IPR023210">
    <property type="entry name" value="NADP_OxRdtase_dom"/>
</dbReference>
<evidence type="ECO:0000256" key="5">
    <source>
        <dbReference type="PIRSR" id="PIRSR000097-2"/>
    </source>
</evidence>
<organism evidence="8 9">
    <name type="scientific">Halodesulfovibrio spirochaetisodalis</name>
    <dbReference type="NCBI Taxonomy" id="1560234"/>
    <lineage>
        <taxon>Bacteria</taxon>
        <taxon>Pseudomonadati</taxon>
        <taxon>Thermodesulfobacteriota</taxon>
        <taxon>Desulfovibrionia</taxon>
        <taxon>Desulfovibrionales</taxon>
        <taxon>Desulfovibrionaceae</taxon>
        <taxon>Halodesulfovibrio</taxon>
    </lineage>
</organism>
<comment type="caution">
    <text evidence="8">The sequence shown here is derived from an EMBL/GenBank/DDBJ whole genome shotgun (WGS) entry which is preliminary data.</text>
</comment>
<sequence>MKYVQLPSGDRMPALGLGTYLSPPEKIEQAISTALSCGYRHIDCAAIYGNEDDIGAALQKELATYKREDLWITSKLWCDCHEPDAVLPALKQTLKDLNLSYLDLYLIHWPIALAPGVELPQKHEDYITLEQVPLQATWQAMETCVEQGLIRNIGVSNFSTHKLASLLAQARIQPAVNQIEIHPYQQQKQQVAFAQKHNIALTAYCPLGSIGTPITTQDGSLPPPLLKHPLIISIAKKHSATPAQVLLAWLLKQGIAAIPKSITPERIQENFASTKLDLDTNDMTALAELDMHARIIDGRIFTHYNSPYTIENIWDGE</sequence>
<name>A0A1B7XC66_9BACT</name>
<dbReference type="STRING" id="1560234.SP90_09770"/>
<dbReference type="PROSITE" id="PS00798">
    <property type="entry name" value="ALDOKETO_REDUCTASE_1"/>
    <property type="match status" value="1"/>
</dbReference>
<dbReference type="Gene3D" id="3.20.20.100">
    <property type="entry name" value="NADP-dependent oxidoreductase domain"/>
    <property type="match status" value="1"/>
</dbReference>
<feature type="binding site" evidence="5">
    <location>
        <position position="108"/>
    </location>
    <ligand>
        <name>substrate</name>
    </ligand>
</feature>
<dbReference type="OrthoDB" id="5328358at2"/>
<dbReference type="Pfam" id="PF00248">
    <property type="entry name" value="Aldo_ket_red"/>
    <property type="match status" value="1"/>
</dbReference>
<feature type="site" description="Lowers pKa of active site Tyr" evidence="6">
    <location>
        <position position="75"/>
    </location>
</feature>
<keyword evidence="9" id="KW-1185">Reference proteome</keyword>
<dbReference type="AlphaFoldDB" id="A0A1B7XC66"/>
<dbReference type="InterPro" id="IPR036812">
    <property type="entry name" value="NAD(P)_OxRdtase_dom_sf"/>
</dbReference>
<accession>A0A1B7XC66</accession>
<evidence type="ECO:0000256" key="6">
    <source>
        <dbReference type="PIRSR" id="PIRSR000097-3"/>
    </source>
</evidence>
<proteinExistence type="inferred from homology"/>
<comment type="similarity">
    <text evidence="1">Belongs to the aldo/keto reductase family.</text>
</comment>
<dbReference type="Proteomes" id="UP000091979">
    <property type="component" value="Unassembled WGS sequence"/>
</dbReference>
<gene>
    <name evidence="8" type="ORF">SP90_09770</name>
</gene>
<dbReference type="InterPro" id="IPR018170">
    <property type="entry name" value="Aldo/ket_reductase_CS"/>
</dbReference>
<evidence type="ECO:0000259" key="7">
    <source>
        <dbReference type="Pfam" id="PF00248"/>
    </source>
</evidence>
<evidence type="ECO:0000256" key="1">
    <source>
        <dbReference type="ARBA" id="ARBA00007905"/>
    </source>
</evidence>
<keyword evidence="2" id="KW-0521">NADP</keyword>
<dbReference type="PROSITE" id="PS00062">
    <property type="entry name" value="ALDOKETO_REDUCTASE_2"/>
    <property type="match status" value="1"/>
</dbReference>
<protein>
    <submittedName>
        <fullName evidence="8">Aldehyde oxidoreductase</fullName>
    </submittedName>
</protein>
<dbReference type="SUPFAM" id="SSF51430">
    <property type="entry name" value="NAD(P)-linked oxidoreductase"/>
    <property type="match status" value="1"/>
</dbReference>
<evidence type="ECO:0000256" key="2">
    <source>
        <dbReference type="ARBA" id="ARBA00022857"/>
    </source>
</evidence>
<evidence type="ECO:0000313" key="8">
    <source>
        <dbReference type="EMBL" id="OBQ51491.1"/>
    </source>
</evidence>
<dbReference type="InterPro" id="IPR020471">
    <property type="entry name" value="AKR"/>
</dbReference>